<protein>
    <submittedName>
        <fullName evidence="13">Sodium-coupled monocarboxylate transporter 1</fullName>
    </submittedName>
</protein>
<evidence type="ECO:0000256" key="8">
    <source>
        <dbReference type="ARBA" id="ARBA00023065"/>
    </source>
</evidence>
<feature type="transmembrane region" description="Helical" evidence="12">
    <location>
        <begin position="81"/>
        <end position="103"/>
    </location>
</feature>
<feature type="transmembrane region" description="Helical" evidence="12">
    <location>
        <begin position="149"/>
        <end position="172"/>
    </location>
</feature>
<dbReference type="PROSITE" id="PS50283">
    <property type="entry name" value="NA_SOLUT_SYMP_3"/>
    <property type="match status" value="1"/>
</dbReference>
<dbReference type="OrthoDB" id="6132759at2759"/>
<evidence type="ECO:0000256" key="3">
    <source>
        <dbReference type="ARBA" id="ARBA00022448"/>
    </source>
</evidence>
<evidence type="ECO:0000256" key="12">
    <source>
        <dbReference type="SAM" id="Phobius"/>
    </source>
</evidence>
<evidence type="ECO:0000256" key="1">
    <source>
        <dbReference type="ARBA" id="ARBA00004651"/>
    </source>
</evidence>
<dbReference type="GO" id="GO:0015293">
    <property type="term" value="F:symporter activity"/>
    <property type="evidence" value="ECO:0007669"/>
    <property type="project" value="TreeGrafter"/>
</dbReference>
<keyword evidence="4" id="KW-1003">Cell membrane</keyword>
<gene>
    <name evidence="13" type="ORF">HOLleu_20680</name>
</gene>
<evidence type="ECO:0000256" key="9">
    <source>
        <dbReference type="ARBA" id="ARBA00023136"/>
    </source>
</evidence>
<evidence type="ECO:0000256" key="4">
    <source>
        <dbReference type="ARBA" id="ARBA00022475"/>
    </source>
</evidence>
<keyword evidence="6 12" id="KW-1133">Transmembrane helix</keyword>
<keyword evidence="14" id="KW-1185">Reference proteome</keyword>
<dbReference type="PANTHER" id="PTHR42985">
    <property type="entry name" value="SODIUM-COUPLED MONOCARBOXYLATE TRANSPORTER"/>
    <property type="match status" value="1"/>
</dbReference>
<evidence type="ECO:0000313" key="13">
    <source>
        <dbReference type="EMBL" id="KAJ8036642.1"/>
    </source>
</evidence>
<dbReference type="InterPro" id="IPR038377">
    <property type="entry name" value="Na/Glc_symporter_sf"/>
</dbReference>
<keyword evidence="3" id="KW-0813">Transport</keyword>
<evidence type="ECO:0000313" key="14">
    <source>
        <dbReference type="Proteomes" id="UP001152320"/>
    </source>
</evidence>
<evidence type="ECO:0000256" key="6">
    <source>
        <dbReference type="ARBA" id="ARBA00022989"/>
    </source>
</evidence>
<keyword evidence="5 12" id="KW-0812">Transmembrane</keyword>
<comment type="caution">
    <text evidence="13">The sequence shown here is derived from an EMBL/GenBank/DDBJ whole genome shotgun (WGS) entry which is preliminary data.</text>
</comment>
<feature type="transmembrane region" description="Helical" evidence="12">
    <location>
        <begin position="124"/>
        <end position="143"/>
    </location>
</feature>
<dbReference type="InterPro" id="IPR051163">
    <property type="entry name" value="Sodium:Solute_Symporter_SSF"/>
</dbReference>
<dbReference type="Gene3D" id="1.20.1730.10">
    <property type="entry name" value="Sodium/glucose cotransporter"/>
    <property type="match status" value="1"/>
</dbReference>
<keyword evidence="8" id="KW-0406">Ion transport</keyword>
<keyword evidence="10" id="KW-0739">Sodium transport</keyword>
<feature type="transmembrane region" description="Helical" evidence="12">
    <location>
        <begin position="50"/>
        <end position="69"/>
    </location>
</feature>
<evidence type="ECO:0000256" key="2">
    <source>
        <dbReference type="ARBA" id="ARBA00006434"/>
    </source>
</evidence>
<comment type="similarity">
    <text evidence="2 11">Belongs to the sodium:solute symporter (SSF) (TC 2.A.21) family.</text>
</comment>
<comment type="subcellular location">
    <subcellularLocation>
        <location evidence="1">Cell membrane</location>
        <topology evidence="1">Multi-pass membrane protein</topology>
    </subcellularLocation>
</comment>
<reference evidence="13" key="1">
    <citation type="submission" date="2021-10" db="EMBL/GenBank/DDBJ databases">
        <title>Tropical sea cucumber genome reveals ecological adaptation and Cuvierian tubules defense mechanism.</title>
        <authorList>
            <person name="Chen T."/>
        </authorList>
    </citation>
    <scope>NUCLEOTIDE SEQUENCE</scope>
    <source>
        <strain evidence="13">Nanhai2018</strain>
        <tissue evidence="13">Muscle</tissue>
    </source>
</reference>
<keyword evidence="7" id="KW-0915">Sodium</keyword>
<dbReference type="InterPro" id="IPR001734">
    <property type="entry name" value="Na/solute_symporter"/>
</dbReference>
<evidence type="ECO:0000256" key="10">
    <source>
        <dbReference type="ARBA" id="ARBA00023201"/>
    </source>
</evidence>
<dbReference type="EMBL" id="JAIZAY010000009">
    <property type="protein sequence ID" value="KAJ8036642.1"/>
    <property type="molecule type" value="Genomic_DNA"/>
</dbReference>
<proteinExistence type="inferred from homology"/>
<dbReference type="Pfam" id="PF00474">
    <property type="entry name" value="SSF"/>
    <property type="match status" value="1"/>
</dbReference>
<evidence type="ECO:0000256" key="5">
    <source>
        <dbReference type="ARBA" id="ARBA00022692"/>
    </source>
</evidence>
<sequence length="189" mass="20603">MTQTLSVVDFIVLLIFLGISASFGVFHALRGDRQRSADEYLLADRGMHPIPVAISVVVSALSAVTYLGVPAEIYIHGPQYGIVFLNKVIPILFVVFAFCPVLYRLKVTSIYEYLEMRFNKYVRYLCSGIALSAFPLFMGISIYGPALALNAVTGVSLSASIVVSGLVCTFYATLGGIKAVMWADVFQVI</sequence>
<keyword evidence="9 12" id="KW-0472">Membrane</keyword>
<accession>A0A9Q1H5V4</accession>
<dbReference type="PANTHER" id="PTHR42985:SF40">
    <property type="entry name" value="LD47995P-RELATED"/>
    <property type="match status" value="1"/>
</dbReference>
<evidence type="ECO:0000256" key="11">
    <source>
        <dbReference type="RuleBase" id="RU362091"/>
    </source>
</evidence>
<dbReference type="Proteomes" id="UP001152320">
    <property type="component" value="Chromosome 9"/>
</dbReference>
<name>A0A9Q1H5V4_HOLLE</name>
<dbReference type="GO" id="GO:0006814">
    <property type="term" value="P:sodium ion transport"/>
    <property type="evidence" value="ECO:0007669"/>
    <property type="project" value="UniProtKB-KW"/>
</dbReference>
<organism evidence="13 14">
    <name type="scientific">Holothuria leucospilota</name>
    <name type="common">Black long sea cucumber</name>
    <name type="synonym">Mertensiothuria leucospilota</name>
    <dbReference type="NCBI Taxonomy" id="206669"/>
    <lineage>
        <taxon>Eukaryota</taxon>
        <taxon>Metazoa</taxon>
        <taxon>Echinodermata</taxon>
        <taxon>Eleutherozoa</taxon>
        <taxon>Echinozoa</taxon>
        <taxon>Holothuroidea</taxon>
        <taxon>Aspidochirotacea</taxon>
        <taxon>Aspidochirotida</taxon>
        <taxon>Holothuriidae</taxon>
        <taxon>Holothuria</taxon>
    </lineage>
</organism>
<feature type="transmembrane region" description="Helical" evidence="12">
    <location>
        <begin position="6"/>
        <end position="29"/>
    </location>
</feature>
<dbReference type="GO" id="GO:0005886">
    <property type="term" value="C:plasma membrane"/>
    <property type="evidence" value="ECO:0007669"/>
    <property type="project" value="UniProtKB-SubCell"/>
</dbReference>
<evidence type="ECO:0000256" key="7">
    <source>
        <dbReference type="ARBA" id="ARBA00023053"/>
    </source>
</evidence>
<dbReference type="AlphaFoldDB" id="A0A9Q1H5V4"/>